<proteinExistence type="predicted"/>
<dbReference type="AlphaFoldDB" id="A0A9P5NDM4"/>
<comment type="caution">
    <text evidence="3">The sequence shown here is derived from an EMBL/GenBank/DDBJ whole genome shotgun (WGS) entry which is preliminary data.</text>
</comment>
<feature type="domain" description="Nephrocystin 3-like N-terminal" evidence="2">
    <location>
        <begin position="57"/>
        <end position="203"/>
    </location>
</feature>
<sequence>MHVGDLQAIKARLNKVIELFQVETQANIKLDTEMIKRNIEYKHNEYLENSRDDIIKDVSKWISNSKESVLWIYGPAGLGKSTVALQLIHLLKSDNHLAGGVFLQYLTNEHPNKMIQIIAKQLGKKHPQVIASVAEAVRKLDGTHDPIGKHMAAYLIDPICSLKYPYQLVIIIDGLDEWTNSKTFIAELINIPLNSPVKFVLMSHFNYSIEHILDKFLVCKYPFPPASQEIIEHYFLHHFEMNDIDWRGQKPDQSKMDERYPHIILDGILSSQERVATGNGEQLESLYHDALQSLSLPNVWGKHNVEEIHQCLVALQTQKDIKDKTIYPARQSLHASFLDFIQFFTPKSNGESFHSITPADGRNVPTQSFEIMNFMPSNTGLYILLMGLNKCHYRNQLAQFWQKYLMQSDNAGLLYISLTSYQAPYIPEALMRISQMFNCKEGNSMVKYHLSCLEVAVHLQGNDIETWIALAKGYQDLYSGISAWRQVLKLATMEDNHYSYSWVLNELADGLQSHFEQQGALRDLDEAISLN</sequence>
<gene>
    <name evidence="3" type="ORF">CPB84DRAFT_1750504</name>
</gene>
<dbReference type="Gene3D" id="3.40.50.300">
    <property type="entry name" value="P-loop containing nucleotide triphosphate hydrolases"/>
    <property type="match status" value="1"/>
</dbReference>
<dbReference type="PANTHER" id="PTHR10039">
    <property type="entry name" value="AMELOGENIN"/>
    <property type="match status" value="1"/>
</dbReference>
<evidence type="ECO:0000313" key="3">
    <source>
        <dbReference type="EMBL" id="KAF8884070.1"/>
    </source>
</evidence>
<evidence type="ECO:0000259" key="2">
    <source>
        <dbReference type="Pfam" id="PF24883"/>
    </source>
</evidence>
<dbReference type="InterPro" id="IPR056884">
    <property type="entry name" value="NPHP3-like_N"/>
</dbReference>
<organism evidence="3 4">
    <name type="scientific">Gymnopilus junonius</name>
    <name type="common">Spectacular rustgill mushroom</name>
    <name type="synonym">Gymnopilus spectabilis subsp. junonius</name>
    <dbReference type="NCBI Taxonomy" id="109634"/>
    <lineage>
        <taxon>Eukaryota</taxon>
        <taxon>Fungi</taxon>
        <taxon>Dikarya</taxon>
        <taxon>Basidiomycota</taxon>
        <taxon>Agaricomycotina</taxon>
        <taxon>Agaricomycetes</taxon>
        <taxon>Agaricomycetidae</taxon>
        <taxon>Agaricales</taxon>
        <taxon>Agaricineae</taxon>
        <taxon>Hymenogastraceae</taxon>
        <taxon>Gymnopilus</taxon>
    </lineage>
</organism>
<name>A0A9P5NDM4_GYMJU</name>
<dbReference type="Proteomes" id="UP000724874">
    <property type="component" value="Unassembled WGS sequence"/>
</dbReference>
<reference evidence="3" key="1">
    <citation type="submission" date="2020-11" db="EMBL/GenBank/DDBJ databases">
        <authorList>
            <consortium name="DOE Joint Genome Institute"/>
            <person name="Ahrendt S."/>
            <person name="Riley R."/>
            <person name="Andreopoulos W."/>
            <person name="LaButti K."/>
            <person name="Pangilinan J."/>
            <person name="Ruiz-duenas F.J."/>
            <person name="Barrasa J.M."/>
            <person name="Sanchez-Garcia M."/>
            <person name="Camarero S."/>
            <person name="Miyauchi S."/>
            <person name="Serrano A."/>
            <person name="Linde D."/>
            <person name="Babiker R."/>
            <person name="Drula E."/>
            <person name="Ayuso-Fernandez I."/>
            <person name="Pacheco R."/>
            <person name="Padilla G."/>
            <person name="Ferreira P."/>
            <person name="Barriuso J."/>
            <person name="Kellner H."/>
            <person name="Castanera R."/>
            <person name="Alfaro M."/>
            <person name="Ramirez L."/>
            <person name="Pisabarro A.G."/>
            <person name="Kuo A."/>
            <person name="Tritt A."/>
            <person name="Lipzen A."/>
            <person name="He G."/>
            <person name="Yan M."/>
            <person name="Ng V."/>
            <person name="Cullen D."/>
            <person name="Martin F."/>
            <person name="Rosso M.-N."/>
            <person name="Henrissat B."/>
            <person name="Hibbett D."/>
            <person name="Martinez A.T."/>
            <person name="Grigoriev I.V."/>
        </authorList>
    </citation>
    <scope>NUCLEOTIDE SEQUENCE</scope>
    <source>
        <strain evidence="3">AH 44721</strain>
    </source>
</reference>
<dbReference type="SUPFAM" id="SSF52540">
    <property type="entry name" value="P-loop containing nucleoside triphosphate hydrolases"/>
    <property type="match status" value="1"/>
</dbReference>
<keyword evidence="4" id="KW-1185">Reference proteome</keyword>
<accession>A0A9P5NDM4</accession>
<protein>
    <recommendedName>
        <fullName evidence="2">Nephrocystin 3-like N-terminal domain-containing protein</fullName>
    </recommendedName>
</protein>
<keyword evidence="1" id="KW-0677">Repeat</keyword>
<dbReference type="OrthoDB" id="3261813at2759"/>
<evidence type="ECO:0000256" key="1">
    <source>
        <dbReference type="ARBA" id="ARBA00022737"/>
    </source>
</evidence>
<dbReference type="EMBL" id="JADNYJ010000111">
    <property type="protein sequence ID" value="KAF8884070.1"/>
    <property type="molecule type" value="Genomic_DNA"/>
</dbReference>
<dbReference type="InterPro" id="IPR027417">
    <property type="entry name" value="P-loop_NTPase"/>
</dbReference>
<evidence type="ECO:0000313" key="4">
    <source>
        <dbReference type="Proteomes" id="UP000724874"/>
    </source>
</evidence>
<dbReference type="Pfam" id="PF24883">
    <property type="entry name" value="NPHP3_N"/>
    <property type="match status" value="1"/>
</dbReference>